<dbReference type="HAMAP" id="MF_01025">
    <property type="entry name" value="LeuA_type1"/>
    <property type="match status" value="1"/>
</dbReference>
<evidence type="ECO:0000256" key="3">
    <source>
        <dbReference type="ARBA" id="ARBA00012973"/>
    </source>
</evidence>
<feature type="binding site" evidence="11">
    <location>
        <position position="17"/>
    </location>
    <ligand>
        <name>Mn(2+)</name>
        <dbReference type="ChEBI" id="CHEBI:29035"/>
    </ligand>
</feature>
<evidence type="ECO:0000256" key="7">
    <source>
        <dbReference type="ARBA" id="ARBA00022679"/>
    </source>
</evidence>
<sequence>MTQHPARIRIFDTTLRDGEQSPGVALNHAQKLEIAHQLARLGVDVIEAGFPIASPGDLEGVSRIAREVRGPIIAGLARAGRADIDAAARAVEAAGKPRIHTFIATSPIHMAKKLNLEPDAVVERAVQAVQYARTFVDDVEFSAEDATRSDPAFLIRIFQAAVEAGASTINIPDTVGYTTPDEIRALFAQIRAALPPSVILSAHCHDDLGLAVANSIAAAEGGARQIECTVNGIGERAGNASLEELVMAFHTRRDHYGLETGIRTRELYRASRLVSRLSGMPVQPNKAVVGDNAFAHESGIHQDGVLKARETYEIMNAELVGREAAVLVMGKHSGRAAFRKALTDLGYSDLPDDKVQHLFGRFKELADRKGQIYTDDLRALVEARSDIPQTFTLAGFQITSGMNMTPVAFVRLHTPDGPVDATAHGDGPVEAAIQAINRITQITPQLETYRIQAVTGGGDALGEVSIGARYGETSLHGTGVATDVVEASARAWLRVINQVVAGMGKTRTITQTTP</sequence>
<dbReference type="InterPro" id="IPR036230">
    <property type="entry name" value="LeuA_allosteric_dom_sf"/>
</dbReference>
<keyword evidence="5 11" id="KW-0432">Leucine biosynthesis</keyword>
<dbReference type="InterPro" id="IPR005671">
    <property type="entry name" value="LeuA_bact_synth"/>
</dbReference>
<evidence type="ECO:0000256" key="11">
    <source>
        <dbReference type="HAMAP-Rule" id="MF_01025"/>
    </source>
</evidence>
<gene>
    <name evidence="11" type="primary">leuA</name>
    <name evidence="13" type="ORF">C8263_00480</name>
</gene>
<dbReference type="GO" id="GO:0030145">
    <property type="term" value="F:manganese ion binding"/>
    <property type="evidence" value="ECO:0007669"/>
    <property type="project" value="UniProtKB-UniRule"/>
</dbReference>
<name>A0A2T3WCG8_9DEIO</name>
<dbReference type="UniPathway" id="UPA00048">
    <property type="reaction ID" value="UER00070"/>
</dbReference>
<dbReference type="Gene3D" id="3.30.160.270">
    <property type="match status" value="1"/>
</dbReference>
<evidence type="ECO:0000256" key="8">
    <source>
        <dbReference type="ARBA" id="ARBA00022723"/>
    </source>
</evidence>
<comment type="similarity">
    <text evidence="2 11">Belongs to the alpha-IPM synthase/homocitrate synthase family. LeuA type 1 subfamily.</text>
</comment>
<feature type="binding site" evidence="11">
    <location>
        <position position="239"/>
    </location>
    <ligand>
        <name>Mn(2+)</name>
        <dbReference type="ChEBI" id="CHEBI:29035"/>
    </ligand>
</feature>
<dbReference type="Pfam" id="PF08502">
    <property type="entry name" value="LeuA_dimer"/>
    <property type="match status" value="1"/>
</dbReference>
<dbReference type="Pfam" id="PF22617">
    <property type="entry name" value="HCS_D2"/>
    <property type="match status" value="1"/>
</dbReference>
<feature type="binding site" evidence="11">
    <location>
        <position position="203"/>
    </location>
    <ligand>
        <name>Mn(2+)</name>
        <dbReference type="ChEBI" id="CHEBI:29035"/>
    </ligand>
</feature>
<feature type="binding site" evidence="11">
    <location>
        <position position="205"/>
    </location>
    <ligand>
        <name>Mn(2+)</name>
        <dbReference type="ChEBI" id="CHEBI:29035"/>
    </ligand>
</feature>
<dbReference type="GO" id="GO:0005737">
    <property type="term" value="C:cytoplasm"/>
    <property type="evidence" value="ECO:0007669"/>
    <property type="project" value="UniProtKB-UniRule"/>
</dbReference>
<dbReference type="RefSeq" id="WP_107136140.1">
    <property type="nucleotide sequence ID" value="NZ_PYSV01000001.1"/>
</dbReference>
<dbReference type="InterPro" id="IPR050073">
    <property type="entry name" value="2-IPM_HCS-like"/>
</dbReference>
<dbReference type="PROSITE" id="PS00815">
    <property type="entry name" value="AIPM_HOMOCIT_SYNTH_1"/>
    <property type="match status" value="1"/>
</dbReference>
<proteinExistence type="inferred from homology"/>
<evidence type="ECO:0000256" key="4">
    <source>
        <dbReference type="ARBA" id="ARBA00018198"/>
    </source>
</evidence>
<dbReference type="FunFam" id="1.10.238.260:FF:000001">
    <property type="entry name" value="2-isopropylmalate synthase"/>
    <property type="match status" value="1"/>
</dbReference>
<dbReference type="PANTHER" id="PTHR10277">
    <property type="entry name" value="HOMOCITRATE SYNTHASE-RELATED"/>
    <property type="match status" value="1"/>
</dbReference>
<dbReference type="NCBIfam" id="NF002086">
    <property type="entry name" value="PRK00915.1-3"/>
    <property type="match status" value="1"/>
</dbReference>
<dbReference type="Gene3D" id="3.20.20.70">
    <property type="entry name" value="Aldolase class I"/>
    <property type="match status" value="1"/>
</dbReference>
<evidence type="ECO:0000256" key="10">
    <source>
        <dbReference type="ARBA" id="ARBA00023304"/>
    </source>
</evidence>
<dbReference type="SUPFAM" id="SSF110921">
    <property type="entry name" value="2-isopropylmalate synthase LeuA, allosteric (dimerisation) domain"/>
    <property type="match status" value="1"/>
</dbReference>
<dbReference type="PROSITE" id="PS00816">
    <property type="entry name" value="AIPM_HOMOCIT_SYNTH_2"/>
    <property type="match status" value="1"/>
</dbReference>
<evidence type="ECO:0000256" key="1">
    <source>
        <dbReference type="ARBA" id="ARBA00004689"/>
    </source>
</evidence>
<dbReference type="SUPFAM" id="SSF51569">
    <property type="entry name" value="Aldolase"/>
    <property type="match status" value="1"/>
</dbReference>
<evidence type="ECO:0000256" key="6">
    <source>
        <dbReference type="ARBA" id="ARBA00022605"/>
    </source>
</evidence>
<keyword evidence="7 11" id="KW-0808">Transferase</keyword>
<dbReference type="GO" id="GO:0003852">
    <property type="term" value="F:2-isopropylmalate synthase activity"/>
    <property type="evidence" value="ECO:0007669"/>
    <property type="project" value="UniProtKB-UniRule"/>
</dbReference>
<dbReference type="NCBIfam" id="TIGR00973">
    <property type="entry name" value="leuA_bact"/>
    <property type="match status" value="1"/>
</dbReference>
<organism evidence="13 14">
    <name type="scientific">Deinococcus arcticus</name>
    <dbReference type="NCBI Taxonomy" id="2136176"/>
    <lineage>
        <taxon>Bacteria</taxon>
        <taxon>Thermotogati</taxon>
        <taxon>Deinococcota</taxon>
        <taxon>Deinococci</taxon>
        <taxon>Deinococcales</taxon>
        <taxon>Deinococcaceae</taxon>
        <taxon>Deinococcus</taxon>
    </lineage>
</organism>
<dbReference type="Proteomes" id="UP000240317">
    <property type="component" value="Unassembled WGS sequence"/>
</dbReference>
<evidence type="ECO:0000313" key="13">
    <source>
        <dbReference type="EMBL" id="PTA69547.1"/>
    </source>
</evidence>
<dbReference type="GO" id="GO:0003985">
    <property type="term" value="F:acetyl-CoA C-acetyltransferase activity"/>
    <property type="evidence" value="ECO:0007669"/>
    <property type="project" value="UniProtKB-UniRule"/>
</dbReference>
<dbReference type="Pfam" id="PF00682">
    <property type="entry name" value="HMGL-like"/>
    <property type="match status" value="1"/>
</dbReference>
<feature type="region of interest" description="Regulatory domain" evidence="11">
    <location>
        <begin position="392"/>
        <end position="514"/>
    </location>
</feature>
<dbReference type="EC" id="2.3.3.13" evidence="3 11"/>
<dbReference type="AlphaFoldDB" id="A0A2T3WCG8"/>
<dbReference type="Gene3D" id="1.10.238.260">
    <property type="match status" value="1"/>
</dbReference>
<protein>
    <recommendedName>
        <fullName evidence="4 11">2-isopropylmalate synthase</fullName>
        <ecNumber evidence="3 11">2.3.3.13</ecNumber>
    </recommendedName>
    <alternativeName>
        <fullName evidence="11">Alpha-IPM synthase</fullName>
    </alternativeName>
    <alternativeName>
        <fullName evidence="11">Alpha-isopropylmalate synthase</fullName>
    </alternativeName>
</protein>
<keyword evidence="8 11" id="KW-0479">Metal-binding</keyword>
<dbReference type="OrthoDB" id="9804858at2"/>
<reference evidence="13 14" key="1">
    <citation type="submission" date="2018-03" db="EMBL/GenBank/DDBJ databases">
        <title>Draft genome of Deinococcus sp. OD32.</title>
        <authorList>
            <person name="Wang X.-P."/>
            <person name="Du Z.-J."/>
        </authorList>
    </citation>
    <scope>NUCLEOTIDE SEQUENCE [LARGE SCALE GENOMIC DNA]</scope>
    <source>
        <strain evidence="13 14">OD32</strain>
    </source>
</reference>
<keyword evidence="11" id="KW-0963">Cytoplasm</keyword>
<evidence type="ECO:0000259" key="12">
    <source>
        <dbReference type="PROSITE" id="PS50991"/>
    </source>
</evidence>
<dbReference type="InterPro" id="IPR013709">
    <property type="entry name" value="2-isopropylmalate_synth_dimer"/>
</dbReference>
<comment type="catalytic activity">
    <reaction evidence="11">
        <text>3-methyl-2-oxobutanoate + acetyl-CoA + H2O = (2S)-2-isopropylmalate + CoA + H(+)</text>
        <dbReference type="Rhea" id="RHEA:21524"/>
        <dbReference type="ChEBI" id="CHEBI:1178"/>
        <dbReference type="ChEBI" id="CHEBI:11851"/>
        <dbReference type="ChEBI" id="CHEBI:15377"/>
        <dbReference type="ChEBI" id="CHEBI:15378"/>
        <dbReference type="ChEBI" id="CHEBI:57287"/>
        <dbReference type="ChEBI" id="CHEBI:57288"/>
        <dbReference type="EC" id="2.3.3.13"/>
    </reaction>
</comment>
<keyword evidence="9 11" id="KW-0464">Manganese</keyword>
<evidence type="ECO:0000256" key="5">
    <source>
        <dbReference type="ARBA" id="ARBA00022430"/>
    </source>
</evidence>
<comment type="subunit">
    <text evidence="11">Homodimer.</text>
</comment>
<dbReference type="GO" id="GO:0009098">
    <property type="term" value="P:L-leucine biosynthetic process"/>
    <property type="evidence" value="ECO:0007669"/>
    <property type="project" value="UniProtKB-UniRule"/>
</dbReference>
<dbReference type="FunFam" id="3.20.20.70:FF:000010">
    <property type="entry name" value="2-isopropylmalate synthase"/>
    <property type="match status" value="1"/>
</dbReference>
<evidence type="ECO:0000256" key="9">
    <source>
        <dbReference type="ARBA" id="ARBA00023211"/>
    </source>
</evidence>
<keyword evidence="6 11" id="KW-0028">Amino-acid biosynthesis</keyword>
<dbReference type="InterPro" id="IPR054691">
    <property type="entry name" value="LeuA/HCS_post-cat"/>
</dbReference>
<dbReference type="InterPro" id="IPR002034">
    <property type="entry name" value="AIPM/Hcit_synth_CS"/>
</dbReference>
<dbReference type="PROSITE" id="PS50991">
    <property type="entry name" value="PYR_CT"/>
    <property type="match status" value="1"/>
</dbReference>
<evidence type="ECO:0000256" key="2">
    <source>
        <dbReference type="ARBA" id="ARBA00009396"/>
    </source>
</evidence>
<comment type="caution">
    <text evidence="13">The sequence shown here is derived from an EMBL/GenBank/DDBJ whole genome shotgun (WGS) entry which is preliminary data.</text>
</comment>
<accession>A0A2T3WCG8</accession>
<comment type="function">
    <text evidence="11">Catalyzes the condensation of the acetyl group of acetyl-CoA with 3-methyl-2-oxobutanoate (2-ketoisovalerate) to form 3-carboxy-3-hydroxy-4-methylpentanoate (2-isopropylmalate).</text>
</comment>
<dbReference type="InterPro" id="IPR013785">
    <property type="entry name" value="Aldolase_TIM"/>
</dbReference>
<dbReference type="PANTHER" id="PTHR10277:SF9">
    <property type="entry name" value="2-ISOPROPYLMALATE SYNTHASE 1, CHLOROPLASTIC-RELATED"/>
    <property type="match status" value="1"/>
</dbReference>
<comment type="cofactor">
    <cofactor evidence="11">
        <name>Mn(2+)</name>
        <dbReference type="ChEBI" id="CHEBI:29035"/>
    </cofactor>
</comment>
<keyword evidence="14" id="KW-1185">Reference proteome</keyword>
<feature type="domain" description="Pyruvate carboxyltransferase" evidence="12">
    <location>
        <begin position="8"/>
        <end position="268"/>
    </location>
</feature>
<dbReference type="EMBL" id="PYSV01000001">
    <property type="protein sequence ID" value="PTA69547.1"/>
    <property type="molecule type" value="Genomic_DNA"/>
</dbReference>
<keyword evidence="10 11" id="KW-0100">Branched-chain amino acid biosynthesis</keyword>
<dbReference type="InterPro" id="IPR000891">
    <property type="entry name" value="PYR_CT"/>
</dbReference>
<dbReference type="SMART" id="SM00917">
    <property type="entry name" value="LeuA_dimer"/>
    <property type="match status" value="1"/>
</dbReference>
<dbReference type="CDD" id="cd07940">
    <property type="entry name" value="DRE_TIM_IPMS"/>
    <property type="match status" value="1"/>
</dbReference>
<evidence type="ECO:0000313" key="14">
    <source>
        <dbReference type="Proteomes" id="UP000240317"/>
    </source>
</evidence>
<comment type="pathway">
    <text evidence="1 11">Amino-acid biosynthesis; L-leucine biosynthesis; L-leucine from 3-methyl-2-oxobutanoate: step 1/4.</text>
</comment>